<proteinExistence type="predicted"/>
<dbReference type="RefSeq" id="WP_204044260.1">
    <property type="nucleotide sequence ID" value="NZ_BOOA01000059.1"/>
</dbReference>
<gene>
    <name evidence="1" type="ORF">Aph01nite_59240</name>
</gene>
<protein>
    <submittedName>
        <fullName evidence="1">Uncharacterized protein</fullName>
    </submittedName>
</protein>
<keyword evidence="2" id="KW-1185">Reference proteome</keyword>
<name>A0A919QE98_9ACTN</name>
<reference evidence="1" key="1">
    <citation type="submission" date="2021-01" db="EMBL/GenBank/DDBJ databases">
        <title>Whole genome shotgun sequence of Acrocarpospora phusangensis NBRC 108782.</title>
        <authorList>
            <person name="Komaki H."/>
            <person name="Tamura T."/>
        </authorList>
    </citation>
    <scope>NUCLEOTIDE SEQUENCE</scope>
    <source>
        <strain evidence="1">NBRC 108782</strain>
    </source>
</reference>
<dbReference type="Proteomes" id="UP000640052">
    <property type="component" value="Unassembled WGS sequence"/>
</dbReference>
<evidence type="ECO:0000313" key="1">
    <source>
        <dbReference type="EMBL" id="GIH27614.1"/>
    </source>
</evidence>
<dbReference type="AlphaFoldDB" id="A0A919QE98"/>
<accession>A0A919QE98</accession>
<evidence type="ECO:0000313" key="2">
    <source>
        <dbReference type="Proteomes" id="UP000640052"/>
    </source>
</evidence>
<sequence length="242" mass="25019">MANLVMTDCTVFVGGYDFTADSNKLSLKAEVEDKENTTFGGNGWKSRVGGIRDVTLDTEGYWQSATTDAIDPQTFGNLGTANRAVTVSATGAAASPAYFFQGGSFNYEMFGAIGDVTPFALGHKGTSKYGLIRGQVTKSKGLVSATGALGSAVDLGNAANGQTVYASVHVFSAGTTITLTLERDDNAGFASPTTIHTLSPITSAGSTFIVQSTSFSTNNFYRFNATVITGSFTLAAAIGIGS</sequence>
<comment type="caution">
    <text evidence="1">The sequence shown here is derived from an EMBL/GenBank/DDBJ whole genome shotgun (WGS) entry which is preliminary data.</text>
</comment>
<dbReference type="EMBL" id="BOOA01000059">
    <property type="protein sequence ID" value="GIH27614.1"/>
    <property type="molecule type" value="Genomic_DNA"/>
</dbReference>
<organism evidence="1 2">
    <name type="scientific">Acrocarpospora phusangensis</name>
    <dbReference type="NCBI Taxonomy" id="1070424"/>
    <lineage>
        <taxon>Bacteria</taxon>
        <taxon>Bacillati</taxon>
        <taxon>Actinomycetota</taxon>
        <taxon>Actinomycetes</taxon>
        <taxon>Streptosporangiales</taxon>
        <taxon>Streptosporangiaceae</taxon>
        <taxon>Acrocarpospora</taxon>
    </lineage>
</organism>